<gene>
    <name evidence="6" type="ORF">PILCRDRAFT_810896</name>
</gene>
<dbReference type="STRING" id="765440.A0A0C3GM81"/>
<feature type="region of interest" description="Disordered" evidence="4">
    <location>
        <begin position="469"/>
        <end position="493"/>
    </location>
</feature>
<dbReference type="Pfam" id="PF00233">
    <property type="entry name" value="PDEase_I"/>
    <property type="match status" value="1"/>
</dbReference>
<keyword evidence="2 3" id="KW-0378">Hydrolase</keyword>
<name>A0A0C3GM81_PILCF</name>
<dbReference type="Gene3D" id="1.10.1300.10">
    <property type="entry name" value="3'5'-cyclic nucleotide phosphodiesterase, catalytic domain"/>
    <property type="match status" value="1"/>
</dbReference>
<feature type="region of interest" description="Disordered" evidence="4">
    <location>
        <begin position="520"/>
        <end position="552"/>
    </location>
</feature>
<dbReference type="PROSITE" id="PS00126">
    <property type="entry name" value="PDEASE_I_1"/>
    <property type="match status" value="1"/>
</dbReference>
<dbReference type="GO" id="GO:0046872">
    <property type="term" value="F:metal ion binding"/>
    <property type="evidence" value="ECO:0007669"/>
    <property type="project" value="UniProtKB-KW"/>
</dbReference>
<accession>A0A0C3GM81</accession>
<evidence type="ECO:0000313" key="6">
    <source>
        <dbReference type="EMBL" id="KIM91611.1"/>
    </source>
</evidence>
<feature type="region of interest" description="Disordered" evidence="4">
    <location>
        <begin position="607"/>
        <end position="640"/>
    </location>
</feature>
<keyword evidence="1 3" id="KW-0479">Metal-binding</keyword>
<dbReference type="InterPro" id="IPR002073">
    <property type="entry name" value="PDEase_catalytic_dom"/>
</dbReference>
<keyword evidence="7" id="KW-1185">Reference proteome</keyword>
<dbReference type="OrthoDB" id="546632at2759"/>
<evidence type="ECO:0000256" key="2">
    <source>
        <dbReference type="ARBA" id="ARBA00022801"/>
    </source>
</evidence>
<dbReference type="GO" id="GO:0007165">
    <property type="term" value="P:signal transduction"/>
    <property type="evidence" value="ECO:0007669"/>
    <property type="project" value="InterPro"/>
</dbReference>
<dbReference type="GO" id="GO:0004114">
    <property type="term" value="F:3',5'-cyclic-nucleotide phosphodiesterase activity"/>
    <property type="evidence" value="ECO:0007669"/>
    <property type="project" value="InterPro"/>
</dbReference>
<reference evidence="6 7" key="1">
    <citation type="submission" date="2014-04" db="EMBL/GenBank/DDBJ databases">
        <authorList>
            <consortium name="DOE Joint Genome Institute"/>
            <person name="Kuo A."/>
            <person name="Tarkka M."/>
            <person name="Buscot F."/>
            <person name="Kohler A."/>
            <person name="Nagy L.G."/>
            <person name="Floudas D."/>
            <person name="Copeland A."/>
            <person name="Barry K.W."/>
            <person name="Cichocki N."/>
            <person name="Veneault-Fourrey C."/>
            <person name="LaButti K."/>
            <person name="Lindquist E.A."/>
            <person name="Lipzen A."/>
            <person name="Lundell T."/>
            <person name="Morin E."/>
            <person name="Murat C."/>
            <person name="Sun H."/>
            <person name="Tunlid A."/>
            <person name="Henrissat B."/>
            <person name="Grigoriev I.V."/>
            <person name="Hibbett D.S."/>
            <person name="Martin F."/>
            <person name="Nordberg H.P."/>
            <person name="Cantor M.N."/>
            <person name="Hua S.X."/>
        </authorList>
    </citation>
    <scope>NUCLEOTIDE SEQUENCE [LARGE SCALE GENOMIC DNA]</scope>
    <source>
        <strain evidence="6 7">F 1598</strain>
    </source>
</reference>
<feature type="compositionally biased region" description="Polar residues" evidence="4">
    <location>
        <begin position="612"/>
        <end position="640"/>
    </location>
</feature>
<dbReference type="EMBL" id="KN832971">
    <property type="protein sequence ID" value="KIM91611.1"/>
    <property type="molecule type" value="Genomic_DNA"/>
</dbReference>
<dbReference type="InterPro" id="IPR003607">
    <property type="entry name" value="HD/PDEase_dom"/>
</dbReference>
<feature type="domain" description="PDEase" evidence="5">
    <location>
        <begin position="70"/>
        <end position="418"/>
    </location>
</feature>
<dbReference type="Proteomes" id="UP000054166">
    <property type="component" value="Unassembled WGS sequence"/>
</dbReference>
<dbReference type="InParanoid" id="A0A0C3GM81"/>
<feature type="region of interest" description="Disordered" evidence="4">
    <location>
        <begin position="573"/>
        <end position="592"/>
    </location>
</feature>
<dbReference type="EC" id="3.1.4.-" evidence="3"/>
<reference evidence="7" key="2">
    <citation type="submission" date="2015-01" db="EMBL/GenBank/DDBJ databases">
        <title>Evolutionary Origins and Diversification of the Mycorrhizal Mutualists.</title>
        <authorList>
            <consortium name="DOE Joint Genome Institute"/>
            <consortium name="Mycorrhizal Genomics Consortium"/>
            <person name="Kohler A."/>
            <person name="Kuo A."/>
            <person name="Nagy L.G."/>
            <person name="Floudas D."/>
            <person name="Copeland A."/>
            <person name="Barry K.W."/>
            <person name="Cichocki N."/>
            <person name="Veneault-Fourrey C."/>
            <person name="LaButti K."/>
            <person name="Lindquist E.A."/>
            <person name="Lipzen A."/>
            <person name="Lundell T."/>
            <person name="Morin E."/>
            <person name="Murat C."/>
            <person name="Riley R."/>
            <person name="Ohm R."/>
            <person name="Sun H."/>
            <person name="Tunlid A."/>
            <person name="Henrissat B."/>
            <person name="Grigoriev I.V."/>
            <person name="Hibbett D.S."/>
            <person name="Martin F."/>
        </authorList>
    </citation>
    <scope>NUCLEOTIDE SEQUENCE [LARGE SCALE GENOMIC DNA]</scope>
    <source>
        <strain evidence="7">F 1598</strain>
    </source>
</reference>
<feature type="compositionally biased region" description="Polar residues" evidence="4">
    <location>
        <begin position="573"/>
        <end position="583"/>
    </location>
</feature>
<dbReference type="HOGENOM" id="CLU_013818_0_0_1"/>
<evidence type="ECO:0000256" key="1">
    <source>
        <dbReference type="ARBA" id="ARBA00022723"/>
    </source>
</evidence>
<organism evidence="6 7">
    <name type="scientific">Piloderma croceum (strain F 1598)</name>
    <dbReference type="NCBI Taxonomy" id="765440"/>
    <lineage>
        <taxon>Eukaryota</taxon>
        <taxon>Fungi</taxon>
        <taxon>Dikarya</taxon>
        <taxon>Basidiomycota</taxon>
        <taxon>Agaricomycotina</taxon>
        <taxon>Agaricomycetes</taxon>
        <taxon>Agaricomycetidae</taxon>
        <taxon>Atheliales</taxon>
        <taxon>Atheliaceae</taxon>
        <taxon>Piloderma</taxon>
    </lineage>
</organism>
<dbReference type="PROSITE" id="PS51845">
    <property type="entry name" value="PDEASE_I_2"/>
    <property type="match status" value="1"/>
</dbReference>
<feature type="compositionally biased region" description="Low complexity" evidence="4">
    <location>
        <begin position="520"/>
        <end position="529"/>
    </location>
</feature>
<dbReference type="PANTHER" id="PTHR11347">
    <property type="entry name" value="CYCLIC NUCLEOTIDE PHOSPHODIESTERASE"/>
    <property type="match status" value="1"/>
</dbReference>
<comment type="cofactor">
    <cofactor evidence="3">
        <name>a divalent metal cation</name>
        <dbReference type="ChEBI" id="CHEBI:60240"/>
    </cofactor>
    <text evidence="3">Binds 2 divalent metal cations per subunit. Site 1 may preferentially bind zinc ions, while site 2 has a preference for magnesium and/or manganese ions.</text>
</comment>
<evidence type="ECO:0000313" key="7">
    <source>
        <dbReference type="Proteomes" id="UP000054166"/>
    </source>
</evidence>
<protein>
    <recommendedName>
        <fullName evidence="3">Phosphodiesterase</fullName>
        <ecNumber evidence="3">3.1.4.-</ecNumber>
    </recommendedName>
</protein>
<comment type="similarity">
    <text evidence="3">Belongs to the cyclic nucleotide phosphodiesterase family.</text>
</comment>
<sequence>MTDQDGCGHGRRRSVDVGGLALALGNQGLGHGWGGWEERELGEVRYAELLSEMYTQTQTTVNHYHIQSDSASLPPEICLATRQRLIESLDSWNFEPHKLPDEEVLCCTLILFETLFCVEGMDDDIGIPLSQISEFLRHLRTVYRRQNSYHNFQHALDVLQATQTFLCAAKRVPPVSILLGDDRTWRPDKSINSDDLTCCLDNLDLFALYIAAIGHDVGHPGFTNVFMKNAKTPLSAVYDDKSALEQMHYALLLQIMRHNGLGDILDRPHSGVRIRKLLSAVVLATDMSVHFDFMKNFTLLVRGTDHNLLERTTLLCQALIKCADISNPSRPHGVSQHWASALSEEWTSQVHLEEHFHLPSTVQPSTNPLGEAKSQIFFINTFAKPLLDLTAKAIPEMEPFAEQCTSNLRTWETRAAELIAAAPAAARETPSRSVSPSRLPENFFTAFPMTIPTHFLTPEEQAEAFGTWHPTECSSASSDASSEHSYPLSETQSVNFPSTSQFPSIHSAYIPTSPLYSPSESVGSSLLSPREQSGLSHHQRPSSAGSSSGVASEATTAIRAAYHASVRKKRSMNRNSWNACNQTPPSSPPPVPPKFGLVKLVRDSDMHESAPACSTGTNGLSTLAHTTPSISSTVSTAGPV</sequence>
<dbReference type="SMART" id="SM00471">
    <property type="entry name" value="HDc"/>
    <property type="match status" value="1"/>
</dbReference>
<evidence type="ECO:0000259" key="5">
    <source>
        <dbReference type="PROSITE" id="PS51845"/>
    </source>
</evidence>
<dbReference type="InterPro" id="IPR023174">
    <property type="entry name" value="PDEase_CS"/>
</dbReference>
<feature type="compositionally biased region" description="Low complexity" evidence="4">
    <location>
        <begin position="542"/>
        <end position="552"/>
    </location>
</feature>
<evidence type="ECO:0000256" key="4">
    <source>
        <dbReference type="SAM" id="MobiDB-lite"/>
    </source>
</evidence>
<dbReference type="SUPFAM" id="SSF109604">
    <property type="entry name" value="HD-domain/PDEase-like"/>
    <property type="match status" value="1"/>
</dbReference>
<dbReference type="AlphaFoldDB" id="A0A0C3GM81"/>
<dbReference type="InterPro" id="IPR036971">
    <property type="entry name" value="PDEase_catalytic_dom_sf"/>
</dbReference>
<proteinExistence type="inferred from homology"/>
<evidence type="ECO:0000256" key="3">
    <source>
        <dbReference type="RuleBase" id="RU363067"/>
    </source>
</evidence>
<dbReference type="CDD" id="cd00077">
    <property type="entry name" value="HDc"/>
    <property type="match status" value="1"/>
</dbReference>